<keyword evidence="3" id="KW-1185">Reference proteome</keyword>
<feature type="transmembrane region" description="Helical" evidence="1">
    <location>
        <begin position="6"/>
        <end position="31"/>
    </location>
</feature>
<evidence type="ECO:0000313" key="2">
    <source>
        <dbReference type="EMBL" id="MDT0498837.1"/>
    </source>
</evidence>
<protein>
    <submittedName>
        <fullName evidence="2">Uncharacterized protein</fullName>
    </submittedName>
</protein>
<organism evidence="2 3">
    <name type="scientific">Banduia mediterranea</name>
    <dbReference type="NCBI Taxonomy" id="3075609"/>
    <lineage>
        <taxon>Bacteria</taxon>
        <taxon>Pseudomonadati</taxon>
        <taxon>Pseudomonadota</taxon>
        <taxon>Gammaproteobacteria</taxon>
        <taxon>Nevskiales</taxon>
        <taxon>Algiphilaceae</taxon>
        <taxon>Banduia</taxon>
    </lineage>
</organism>
<dbReference type="Proteomes" id="UP001254608">
    <property type="component" value="Unassembled WGS sequence"/>
</dbReference>
<keyword evidence="1" id="KW-0812">Transmembrane</keyword>
<dbReference type="RefSeq" id="WP_311366249.1">
    <property type="nucleotide sequence ID" value="NZ_JAVRIC010000027.1"/>
</dbReference>
<comment type="caution">
    <text evidence="2">The sequence shown here is derived from an EMBL/GenBank/DDBJ whole genome shotgun (WGS) entry which is preliminary data.</text>
</comment>
<keyword evidence="1" id="KW-0472">Membrane</keyword>
<keyword evidence="1" id="KW-1133">Transmembrane helix</keyword>
<sequence>MTFDALTLVIWSAVAVPVLVGLGMWGMTSLLMMSRTLKPRRAVPRLPKLSIQVKLHWNHAASNDDGAQQAA</sequence>
<evidence type="ECO:0000313" key="3">
    <source>
        <dbReference type="Proteomes" id="UP001254608"/>
    </source>
</evidence>
<proteinExistence type="predicted"/>
<gene>
    <name evidence="2" type="ORF">RM530_15920</name>
</gene>
<dbReference type="EMBL" id="JAVRIC010000027">
    <property type="protein sequence ID" value="MDT0498837.1"/>
    <property type="molecule type" value="Genomic_DNA"/>
</dbReference>
<accession>A0ABU2WP29</accession>
<evidence type="ECO:0000256" key="1">
    <source>
        <dbReference type="SAM" id="Phobius"/>
    </source>
</evidence>
<name>A0ABU2WP29_9GAMM</name>
<reference evidence="2 3" key="1">
    <citation type="submission" date="2023-09" db="EMBL/GenBank/DDBJ databases">
        <authorList>
            <person name="Rey-Velasco X."/>
        </authorList>
    </citation>
    <scope>NUCLEOTIDE SEQUENCE [LARGE SCALE GENOMIC DNA]</scope>
    <source>
        <strain evidence="2 3">W345</strain>
    </source>
</reference>